<name>A0A940SJZ0_9BACI</name>
<keyword evidence="2 7" id="KW-0597">Phosphoprotein</keyword>
<dbReference type="SMART" id="SM00448">
    <property type="entry name" value="REC"/>
    <property type="match status" value="1"/>
</dbReference>
<dbReference type="Pfam" id="PF00072">
    <property type="entry name" value="Response_reg"/>
    <property type="match status" value="1"/>
</dbReference>
<evidence type="ECO:0000256" key="3">
    <source>
        <dbReference type="ARBA" id="ARBA00023012"/>
    </source>
</evidence>
<sequence>MKILVVEDHKTVLDTIVAILSEDYEVDSTTQGDEGLFLAQQNIYDCIVLDVMLPEINGFDIVKELRNAQIKTPVLLLTAKDSLEDRVHGLILGADDYLVKPFQAAELTARVHALLRRSGSLTNEKTVKFLGIELLGKENPICVNREEVKLTSKQYELMEYLIHNNGKILTREQIFDRIWGYDSDTTIGIVEVYVHQLRKKFEQFGYDQCIKTVRGIGYILKEK</sequence>
<dbReference type="EMBL" id="JAGIYQ010000005">
    <property type="protein sequence ID" value="MBP0725434.1"/>
    <property type="molecule type" value="Genomic_DNA"/>
</dbReference>
<dbReference type="PANTHER" id="PTHR48111:SF22">
    <property type="entry name" value="REGULATOR OF RPOS"/>
    <property type="match status" value="1"/>
</dbReference>
<dbReference type="Pfam" id="PF00486">
    <property type="entry name" value="Trans_reg_C"/>
    <property type="match status" value="1"/>
</dbReference>
<dbReference type="GO" id="GO:0032993">
    <property type="term" value="C:protein-DNA complex"/>
    <property type="evidence" value="ECO:0007669"/>
    <property type="project" value="TreeGrafter"/>
</dbReference>
<evidence type="ECO:0000256" key="5">
    <source>
        <dbReference type="ARBA" id="ARBA00023125"/>
    </source>
</evidence>
<dbReference type="AlphaFoldDB" id="A0A940SJZ0"/>
<dbReference type="Gene3D" id="3.40.50.2300">
    <property type="match status" value="1"/>
</dbReference>
<feature type="domain" description="OmpR/PhoB-type" evidence="10">
    <location>
        <begin position="124"/>
        <end position="222"/>
    </location>
</feature>
<dbReference type="InterPro" id="IPR011006">
    <property type="entry name" value="CheY-like_superfamily"/>
</dbReference>
<protein>
    <submittedName>
        <fullName evidence="11">Response regulator transcription factor</fullName>
    </submittedName>
</protein>
<keyword evidence="5 8" id="KW-0238">DNA-binding</keyword>
<feature type="domain" description="Response regulatory" evidence="9">
    <location>
        <begin position="2"/>
        <end position="115"/>
    </location>
</feature>
<evidence type="ECO:0000256" key="8">
    <source>
        <dbReference type="PROSITE-ProRule" id="PRU01091"/>
    </source>
</evidence>
<dbReference type="SUPFAM" id="SSF46894">
    <property type="entry name" value="C-terminal effector domain of the bipartite response regulators"/>
    <property type="match status" value="1"/>
</dbReference>
<evidence type="ECO:0000256" key="2">
    <source>
        <dbReference type="ARBA" id="ARBA00022553"/>
    </source>
</evidence>
<keyword evidence="12" id="KW-1185">Reference proteome</keyword>
<dbReference type="SUPFAM" id="SSF52172">
    <property type="entry name" value="CheY-like"/>
    <property type="match status" value="1"/>
</dbReference>
<dbReference type="PANTHER" id="PTHR48111">
    <property type="entry name" value="REGULATOR OF RPOS"/>
    <property type="match status" value="1"/>
</dbReference>
<organism evidence="11 12">
    <name type="scientific">Gottfriedia endophytica</name>
    <dbReference type="NCBI Taxonomy" id="2820819"/>
    <lineage>
        <taxon>Bacteria</taxon>
        <taxon>Bacillati</taxon>
        <taxon>Bacillota</taxon>
        <taxon>Bacilli</taxon>
        <taxon>Bacillales</taxon>
        <taxon>Bacillaceae</taxon>
        <taxon>Gottfriedia</taxon>
    </lineage>
</organism>
<evidence type="ECO:0000259" key="10">
    <source>
        <dbReference type="PROSITE" id="PS51755"/>
    </source>
</evidence>
<keyword evidence="3" id="KW-0902">Two-component regulatory system</keyword>
<accession>A0A940SJZ0</accession>
<dbReference type="InterPro" id="IPR001867">
    <property type="entry name" value="OmpR/PhoB-type_DNA-bd"/>
</dbReference>
<dbReference type="SMART" id="SM00862">
    <property type="entry name" value="Trans_reg_C"/>
    <property type="match status" value="1"/>
</dbReference>
<evidence type="ECO:0000256" key="1">
    <source>
        <dbReference type="ARBA" id="ARBA00004496"/>
    </source>
</evidence>
<dbReference type="GO" id="GO:0000156">
    <property type="term" value="F:phosphorelay response regulator activity"/>
    <property type="evidence" value="ECO:0007669"/>
    <property type="project" value="TreeGrafter"/>
</dbReference>
<dbReference type="CDD" id="cd00383">
    <property type="entry name" value="trans_reg_C"/>
    <property type="match status" value="1"/>
</dbReference>
<dbReference type="Gene3D" id="6.10.250.690">
    <property type="match status" value="1"/>
</dbReference>
<comment type="subcellular location">
    <subcellularLocation>
        <location evidence="1">Cytoplasm</location>
    </subcellularLocation>
</comment>
<feature type="DNA-binding region" description="OmpR/PhoB-type" evidence="8">
    <location>
        <begin position="124"/>
        <end position="222"/>
    </location>
</feature>
<keyword evidence="6" id="KW-0804">Transcription</keyword>
<evidence type="ECO:0000256" key="6">
    <source>
        <dbReference type="ARBA" id="ARBA00023163"/>
    </source>
</evidence>
<evidence type="ECO:0000256" key="4">
    <source>
        <dbReference type="ARBA" id="ARBA00023015"/>
    </source>
</evidence>
<dbReference type="InterPro" id="IPR036388">
    <property type="entry name" value="WH-like_DNA-bd_sf"/>
</dbReference>
<gene>
    <name evidence="11" type="ORF">J5Y03_09560</name>
</gene>
<dbReference type="Proteomes" id="UP000682134">
    <property type="component" value="Unassembled WGS sequence"/>
</dbReference>
<dbReference type="InterPro" id="IPR001789">
    <property type="entry name" value="Sig_transdc_resp-reg_receiver"/>
</dbReference>
<dbReference type="GO" id="GO:0005829">
    <property type="term" value="C:cytosol"/>
    <property type="evidence" value="ECO:0007669"/>
    <property type="project" value="TreeGrafter"/>
</dbReference>
<dbReference type="InterPro" id="IPR016032">
    <property type="entry name" value="Sig_transdc_resp-reg_C-effctor"/>
</dbReference>
<dbReference type="PROSITE" id="PS50110">
    <property type="entry name" value="RESPONSE_REGULATORY"/>
    <property type="match status" value="1"/>
</dbReference>
<keyword evidence="4" id="KW-0805">Transcription regulation</keyword>
<dbReference type="GO" id="GO:0006355">
    <property type="term" value="P:regulation of DNA-templated transcription"/>
    <property type="evidence" value="ECO:0007669"/>
    <property type="project" value="InterPro"/>
</dbReference>
<evidence type="ECO:0000313" key="12">
    <source>
        <dbReference type="Proteomes" id="UP000682134"/>
    </source>
</evidence>
<dbReference type="RefSeq" id="WP_209404985.1">
    <property type="nucleotide sequence ID" value="NZ_JAGIYQ010000005.1"/>
</dbReference>
<comment type="caution">
    <text evidence="11">The sequence shown here is derived from an EMBL/GenBank/DDBJ whole genome shotgun (WGS) entry which is preliminary data.</text>
</comment>
<evidence type="ECO:0000313" key="11">
    <source>
        <dbReference type="EMBL" id="MBP0725434.1"/>
    </source>
</evidence>
<dbReference type="PROSITE" id="PS51755">
    <property type="entry name" value="OMPR_PHOB"/>
    <property type="match status" value="1"/>
</dbReference>
<evidence type="ECO:0000256" key="7">
    <source>
        <dbReference type="PROSITE-ProRule" id="PRU00169"/>
    </source>
</evidence>
<dbReference type="Gene3D" id="1.10.10.10">
    <property type="entry name" value="Winged helix-like DNA-binding domain superfamily/Winged helix DNA-binding domain"/>
    <property type="match status" value="1"/>
</dbReference>
<reference evidence="11" key="1">
    <citation type="submission" date="2021-04" db="EMBL/GenBank/DDBJ databases">
        <title>Genome seq and assembly of Bacillus sp.</title>
        <authorList>
            <person name="Chhetri G."/>
        </authorList>
    </citation>
    <scope>NUCLEOTIDE SEQUENCE</scope>
    <source>
        <strain evidence="11">RG28</strain>
    </source>
</reference>
<dbReference type="InterPro" id="IPR039420">
    <property type="entry name" value="WalR-like"/>
</dbReference>
<dbReference type="GO" id="GO:0000976">
    <property type="term" value="F:transcription cis-regulatory region binding"/>
    <property type="evidence" value="ECO:0007669"/>
    <property type="project" value="TreeGrafter"/>
</dbReference>
<proteinExistence type="predicted"/>
<evidence type="ECO:0000259" key="9">
    <source>
        <dbReference type="PROSITE" id="PS50110"/>
    </source>
</evidence>
<feature type="modified residue" description="4-aspartylphosphate" evidence="7">
    <location>
        <position position="50"/>
    </location>
</feature>